<dbReference type="InterPro" id="IPR003844">
    <property type="entry name" value="UPF0060"/>
</dbReference>
<dbReference type="InterPro" id="IPR037185">
    <property type="entry name" value="EmrE-like"/>
</dbReference>
<dbReference type="SUPFAM" id="SSF103481">
    <property type="entry name" value="Multidrug resistance efflux transporter EmrE"/>
    <property type="match status" value="1"/>
</dbReference>
<dbReference type="Proteomes" id="UP000583454">
    <property type="component" value="Unassembled WGS sequence"/>
</dbReference>
<evidence type="ECO:0000256" key="3">
    <source>
        <dbReference type="ARBA" id="ARBA00022989"/>
    </source>
</evidence>
<dbReference type="HAMAP" id="MF_00010">
    <property type="entry name" value="UPF0060"/>
    <property type="match status" value="1"/>
</dbReference>
<dbReference type="GO" id="GO:0005886">
    <property type="term" value="C:plasma membrane"/>
    <property type="evidence" value="ECO:0007669"/>
    <property type="project" value="UniProtKB-SubCell"/>
</dbReference>
<comment type="subcellular location">
    <subcellularLocation>
        <location evidence="5">Cell membrane</location>
        <topology evidence="5">Multi-pass membrane protein</topology>
    </subcellularLocation>
</comment>
<comment type="caution">
    <text evidence="6">The sequence shown here is derived from an EMBL/GenBank/DDBJ whole genome shotgun (WGS) entry which is preliminary data.</text>
</comment>
<gene>
    <name evidence="6" type="ORF">HNR00_000459</name>
</gene>
<dbReference type="PANTHER" id="PTHR36116:SF1">
    <property type="entry name" value="UPF0060 MEMBRANE PROTEIN YNFA"/>
    <property type="match status" value="1"/>
</dbReference>
<feature type="transmembrane region" description="Helical" evidence="5">
    <location>
        <begin position="61"/>
        <end position="77"/>
    </location>
</feature>
<evidence type="ECO:0000313" key="7">
    <source>
        <dbReference type="Proteomes" id="UP000583454"/>
    </source>
</evidence>
<dbReference type="NCBIfam" id="NF002586">
    <property type="entry name" value="PRK02237.1"/>
    <property type="match status" value="1"/>
</dbReference>
<dbReference type="RefSeq" id="WP_183564160.1">
    <property type="nucleotide sequence ID" value="NZ_JACHOP010000001.1"/>
</dbReference>
<sequence length="109" mass="11688">MTRSLLAFSAAALAEIGGCFAFWAWLRLGRSVWWIAPGLVSLALFAYLLTLVESEAAGRAYAAYGGVYVAASILWLWAVEGHRPDRFDLAGGAICLVGMAVILFAPRGH</sequence>
<evidence type="ECO:0000256" key="4">
    <source>
        <dbReference type="ARBA" id="ARBA00023136"/>
    </source>
</evidence>
<evidence type="ECO:0000313" key="6">
    <source>
        <dbReference type="EMBL" id="MBB5755770.1"/>
    </source>
</evidence>
<keyword evidence="7" id="KW-1185">Reference proteome</keyword>
<keyword evidence="2 5" id="KW-0812">Transmembrane</keyword>
<feature type="transmembrane region" description="Helical" evidence="5">
    <location>
        <begin position="89"/>
        <end position="106"/>
    </location>
</feature>
<proteinExistence type="inferred from homology"/>
<keyword evidence="3 5" id="KW-1133">Transmembrane helix</keyword>
<organism evidence="6 7">
    <name type="scientific">Methylorubrum rhodinum</name>
    <dbReference type="NCBI Taxonomy" id="29428"/>
    <lineage>
        <taxon>Bacteria</taxon>
        <taxon>Pseudomonadati</taxon>
        <taxon>Pseudomonadota</taxon>
        <taxon>Alphaproteobacteria</taxon>
        <taxon>Hyphomicrobiales</taxon>
        <taxon>Methylobacteriaceae</taxon>
        <taxon>Methylorubrum</taxon>
    </lineage>
</organism>
<accession>A0A840ZER5</accession>
<evidence type="ECO:0000256" key="5">
    <source>
        <dbReference type="HAMAP-Rule" id="MF_00010"/>
    </source>
</evidence>
<comment type="similarity">
    <text evidence="5">Belongs to the UPF0060 family.</text>
</comment>
<evidence type="ECO:0000256" key="1">
    <source>
        <dbReference type="ARBA" id="ARBA00022475"/>
    </source>
</evidence>
<protein>
    <submittedName>
        <fullName evidence="6">Small multidrug resistance family-3 protein</fullName>
    </submittedName>
</protein>
<evidence type="ECO:0000256" key="2">
    <source>
        <dbReference type="ARBA" id="ARBA00022692"/>
    </source>
</evidence>
<dbReference type="Pfam" id="PF02694">
    <property type="entry name" value="UPF0060"/>
    <property type="match status" value="1"/>
</dbReference>
<reference evidence="6 7" key="1">
    <citation type="submission" date="2020-08" db="EMBL/GenBank/DDBJ databases">
        <title>Genomic Encyclopedia of Type Strains, Phase IV (KMG-IV): sequencing the most valuable type-strain genomes for metagenomic binning, comparative biology and taxonomic classification.</title>
        <authorList>
            <person name="Goeker M."/>
        </authorList>
    </citation>
    <scope>NUCLEOTIDE SEQUENCE [LARGE SCALE GENOMIC DNA]</scope>
    <source>
        <strain evidence="6 7">DSM 2163</strain>
    </source>
</reference>
<feature type="transmembrane region" description="Helical" evidence="5">
    <location>
        <begin position="31"/>
        <end position="49"/>
    </location>
</feature>
<keyword evidence="1 5" id="KW-1003">Cell membrane</keyword>
<name>A0A840ZER5_9HYPH</name>
<dbReference type="PANTHER" id="PTHR36116">
    <property type="entry name" value="UPF0060 MEMBRANE PROTEIN YNFA"/>
    <property type="match status" value="1"/>
</dbReference>
<keyword evidence="4 5" id="KW-0472">Membrane</keyword>
<dbReference type="AlphaFoldDB" id="A0A840ZER5"/>
<dbReference type="EMBL" id="JACHOP010000001">
    <property type="protein sequence ID" value="MBB5755770.1"/>
    <property type="molecule type" value="Genomic_DNA"/>
</dbReference>